<evidence type="ECO:0000256" key="3">
    <source>
        <dbReference type="ARBA" id="ARBA00023015"/>
    </source>
</evidence>
<gene>
    <name evidence="8" type="ORF">SSS_2114</name>
</gene>
<dbReference type="GO" id="GO:0032922">
    <property type="term" value="P:circadian regulation of gene expression"/>
    <property type="evidence" value="ECO:0007669"/>
    <property type="project" value="TreeGrafter"/>
</dbReference>
<sequence>MTKIQNPEPLSELNHRQMFPLIVGADSQHAHHHHHQQQQHHHHRQMNGMSVVNRFGKKRMLSKKSHRNLRRNKPLTEIEMRQKELDQQEMQLLLAKLKQLVPGIPKNRRLSKLEIIQHVIDYIFDLQMALESHPIASTMAASVLAADFVANNFLNEHSDSIIEPSRSLSPPSTTISSNSLQCDRLKPNQTIPLSQRLIGSNRQPLASIVL</sequence>
<keyword evidence="4" id="KW-0804">Transcription</keyword>
<keyword evidence="5" id="KW-0539">Nucleus</keyword>
<keyword evidence="3" id="KW-0805">Transcription regulation</keyword>
<dbReference type="AlphaFoldDB" id="A0A834VGP0"/>
<feature type="region of interest" description="Disordered" evidence="6">
    <location>
        <begin position="26"/>
        <end position="45"/>
    </location>
</feature>
<evidence type="ECO:0000256" key="4">
    <source>
        <dbReference type="ARBA" id="ARBA00023163"/>
    </source>
</evidence>
<reference evidence="10" key="1">
    <citation type="journal article" date="2020" name="PLoS Negl. Trop. Dis.">
        <title>High-quality nuclear genome for Sarcoptes scabiei-A critical resource for a neglected parasite.</title>
        <authorList>
            <person name="Korhonen P.K."/>
            <person name="Gasser R.B."/>
            <person name="Ma G."/>
            <person name="Wang T."/>
            <person name="Stroehlein A.J."/>
            <person name="Young N.D."/>
            <person name="Ang C.S."/>
            <person name="Fernando D.D."/>
            <person name="Lu H.C."/>
            <person name="Taylor S."/>
            <person name="Reynolds S.L."/>
            <person name="Mofiz E."/>
            <person name="Najaraj S.H."/>
            <person name="Gowda H."/>
            <person name="Madugundu A."/>
            <person name="Renuse S."/>
            <person name="Holt D."/>
            <person name="Pandey A."/>
            <person name="Papenfuss A.T."/>
            <person name="Fischer K."/>
        </authorList>
    </citation>
    <scope>NUCLEOTIDE SEQUENCE [LARGE SCALE GENOMIC DNA]</scope>
</reference>
<name>A0A834VGP0_SARSC</name>
<keyword evidence="2" id="KW-0678">Repressor</keyword>
<accession>A0A834VGP0</accession>
<evidence type="ECO:0000259" key="7">
    <source>
        <dbReference type="PROSITE" id="PS50888"/>
    </source>
</evidence>
<proteinExistence type="predicted"/>
<organism evidence="8">
    <name type="scientific">Sarcoptes scabiei</name>
    <name type="common">Itch mite</name>
    <name type="synonym">Acarus scabiei</name>
    <dbReference type="NCBI Taxonomy" id="52283"/>
    <lineage>
        <taxon>Eukaryota</taxon>
        <taxon>Metazoa</taxon>
        <taxon>Ecdysozoa</taxon>
        <taxon>Arthropoda</taxon>
        <taxon>Chelicerata</taxon>
        <taxon>Arachnida</taxon>
        <taxon>Acari</taxon>
        <taxon>Acariformes</taxon>
        <taxon>Sarcoptiformes</taxon>
        <taxon>Astigmata</taxon>
        <taxon>Psoroptidia</taxon>
        <taxon>Sarcoptoidea</taxon>
        <taxon>Sarcoptidae</taxon>
        <taxon>Sarcoptinae</taxon>
        <taxon>Sarcoptes</taxon>
    </lineage>
</organism>
<keyword evidence="10" id="KW-1185">Reference proteome</keyword>
<protein>
    <submittedName>
        <fullName evidence="8">Protein extra-macrochaetae</fullName>
    </submittedName>
</protein>
<dbReference type="PANTHER" id="PTHR11723">
    <property type="entry name" value="DNA-BINDING PROTEIN INHIBITOR"/>
    <property type="match status" value="1"/>
</dbReference>
<reference evidence="9" key="3">
    <citation type="submission" date="2022-06" db="UniProtKB">
        <authorList>
            <consortium name="EnsemblMetazoa"/>
        </authorList>
    </citation>
    <scope>IDENTIFICATION</scope>
</reference>
<dbReference type="InterPro" id="IPR026052">
    <property type="entry name" value="DNA-bd_prot-inh"/>
</dbReference>
<evidence type="ECO:0000256" key="6">
    <source>
        <dbReference type="SAM" id="MobiDB-lite"/>
    </source>
</evidence>
<evidence type="ECO:0000313" key="10">
    <source>
        <dbReference type="Proteomes" id="UP000070412"/>
    </source>
</evidence>
<dbReference type="PROSITE" id="PS50888">
    <property type="entry name" value="BHLH"/>
    <property type="match status" value="1"/>
</dbReference>
<dbReference type="PANTHER" id="PTHR11723:SF17">
    <property type="entry name" value="PROTEIN EXTRA-MACROCHAETAE"/>
    <property type="match status" value="1"/>
</dbReference>
<evidence type="ECO:0000313" key="8">
    <source>
        <dbReference type="EMBL" id="KAF7496201.1"/>
    </source>
</evidence>
<dbReference type="OrthoDB" id="10047910at2759"/>
<comment type="subcellular location">
    <subcellularLocation>
        <location evidence="1">Nucleus</location>
    </subcellularLocation>
</comment>
<dbReference type="Gene3D" id="4.10.280.10">
    <property type="entry name" value="Helix-loop-helix DNA-binding domain"/>
    <property type="match status" value="1"/>
</dbReference>
<dbReference type="InterPro" id="IPR011598">
    <property type="entry name" value="bHLH_dom"/>
</dbReference>
<evidence type="ECO:0000313" key="9">
    <source>
        <dbReference type="EnsemblMetazoa" id="KAF7496201.1"/>
    </source>
</evidence>
<reference evidence="8" key="2">
    <citation type="submission" date="2020-01" db="EMBL/GenBank/DDBJ databases">
        <authorList>
            <person name="Korhonen P.K.K."/>
            <person name="Guangxu M.G."/>
            <person name="Wang T.W."/>
            <person name="Stroehlein A.J.S."/>
            <person name="Young N.D."/>
            <person name="Ang C.-S.A."/>
            <person name="Fernando D.W.F."/>
            <person name="Lu H.L."/>
            <person name="Taylor S.T."/>
            <person name="Ehtesham M.E.M."/>
            <person name="Najaraj S.H.N."/>
            <person name="Harsha G.H.G."/>
            <person name="Madugundu A.M."/>
            <person name="Renuse S.R."/>
            <person name="Holt D.H."/>
            <person name="Pandey A.P."/>
            <person name="Papenfuss A.P."/>
            <person name="Gasser R.B.G."/>
            <person name="Fischer K.F."/>
        </authorList>
    </citation>
    <scope>NUCLEOTIDE SEQUENCE</scope>
    <source>
        <strain evidence="8">SSS_KF_BRIS2020</strain>
    </source>
</reference>
<evidence type="ECO:0000256" key="1">
    <source>
        <dbReference type="ARBA" id="ARBA00004123"/>
    </source>
</evidence>
<dbReference type="GO" id="GO:0046983">
    <property type="term" value="F:protein dimerization activity"/>
    <property type="evidence" value="ECO:0007669"/>
    <property type="project" value="InterPro"/>
</dbReference>
<feature type="domain" description="BHLH" evidence="7">
    <location>
        <begin position="74"/>
        <end position="126"/>
    </location>
</feature>
<dbReference type="SUPFAM" id="SSF47459">
    <property type="entry name" value="HLH, helix-loop-helix DNA-binding domain"/>
    <property type="match status" value="1"/>
</dbReference>
<feature type="compositionally biased region" description="Basic residues" evidence="6">
    <location>
        <begin position="30"/>
        <end position="45"/>
    </location>
</feature>
<dbReference type="GO" id="GO:0005737">
    <property type="term" value="C:cytoplasm"/>
    <property type="evidence" value="ECO:0007669"/>
    <property type="project" value="InterPro"/>
</dbReference>
<dbReference type="Pfam" id="PF00010">
    <property type="entry name" value="HLH"/>
    <property type="match status" value="1"/>
</dbReference>
<dbReference type="GO" id="GO:0030154">
    <property type="term" value="P:cell differentiation"/>
    <property type="evidence" value="ECO:0007669"/>
    <property type="project" value="TreeGrafter"/>
</dbReference>
<evidence type="ECO:0000256" key="2">
    <source>
        <dbReference type="ARBA" id="ARBA00022491"/>
    </source>
</evidence>
<dbReference type="InterPro" id="IPR036638">
    <property type="entry name" value="HLH_DNA-bd_sf"/>
</dbReference>
<dbReference type="EnsemblMetazoa" id="SSS_2114s_mrna">
    <property type="protein sequence ID" value="KAF7496201.1"/>
    <property type="gene ID" value="SSS_2114"/>
</dbReference>
<dbReference type="GO" id="GO:0000122">
    <property type="term" value="P:negative regulation of transcription by RNA polymerase II"/>
    <property type="evidence" value="ECO:0007669"/>
    <property type="project" value="InterPro"/>
</dbReference>
<evidence type="ECO:0000256" key="5">
    <source>
        <dbReference type="ARBA" id="ARBA00023242"/>
    </source>
</evidence>
<dbReference type="SMART" id="SM00353">
    <property type="entry name" value="HLH"/>
    <property type="match status" value="1"/>
</dbReference>
<dbReference type="EMBL" id="WVUK01000020">
    <property type="protein sequence ID" value="KAF7496201.1"/>
    <property type="molecule type" value="Genomic_DNA"/>
</dbReference>
<dbReference type="GO" id="GO:0005634">
    <property type="term" value="C:nucleus"/>
    <property type="evidence" value="ECO:0007669"/>
    <property type="project" value="UniProtKB-SubCell"/>
</dbReference>
<dbReference type="Proteomes" id="UP000070412">
    <property type="component" value="Unassembled WGS sequence"/>
</dbReference>